<gene>
    <name evidence="1" type="ORF">G7Y85_08185</name>
</gene>
<reference evidence="1 2" key="1">
    <citation type="journal article" date="2014" name="Int. J. Syst. Evol. Microbiol.">
        <title>Solimonas terrae sp. nov., isolated from soil.</title>
        <authorList>
            <person name="Kim S.J."/>
            <person name="Moon J.Y."/>
            <person name="Weon H.Y."/>
            <person name="Ahn J.H."/>
            <person name="Chen W.M."/>
            <person name="Kwon S.W."/>
        </authorList>
    </citation>
    <scope>NUCLEOTIDE SEQUENCE [LARGE SCALE GENOMIC DNA]</scope>
    <source>
        <strain evidence="1 2">KIS83-12</strain>
    </source>
</reference>
<dbReference type="AlphaFoldDB" id="A0A6M2BQZ3"/>
<accession>A0A6M2BQZ3</accession>
<evidence type="ECO:0000313" key="2">
    <source>
        <dbReference type="Proteomes" id="UP000472676"/>
    </source>
</evidence>
<comment type="caution">
    <text evidence="1">The sequence shown here is derived from an EMBL/GenBank/DDBJ whole genome shotgun (WGS) entry which is preliminary data.</text>
</comment>
<dbReference type="EMBL" id="JAAMOW010000004">
    <property type="protein sequence ID" value="NGY04740.1"/>
    <property type="molecule type" value="Genomic_DNA"/>
</dbReference>
<dbReference type="RefSeq" id="WP_166254732.1">
    <property type="nucleotide sequence ID" value="NZ_JAAMOW010000004.1"/>
</dbReference>
<keyword evidence="2" id="KW-1185">Reference proteome</keyword>
<name>A0A6M2BQZ3_9GAMM</name>
<protein>
    <submittedName>
        <fullName evidence="1">Uncharacterized protein</fullName>
    </submittedName>
</protein>
<organism evidence="1 2">
    <name type="scientific">Solimonas terrae</name>
    <dbReference type="NCBI Taxonomy" id="1396819"/>
    <lineage>
        <taxon>Bacteria</taxon>
        <taxon>Pseudomonadati</taxon>
        <taxon>Pseudomonadota</taxon>
        <taxon>Gammaproteobacteria</taxon>
        <taxon>Nevskiales</taxon>
        <taxon>Nevskiaceae</taxon>
        <taxon>Solimonas</taxon>
    </lineage>
</organism>
<sequence>MGMYTELVLKADVKRDLPREVEAVLQHLFNGEECPKELPQHRFFECERWEHIGSMSSYYHIPWAVSRYHDGRIFSRSDLKNYDGEIAAFVSWLMPYLDEPDGKCIGWSWYEEGDTPELLLMTPN</sequence>
<evidence type="ECO:0000313" key="1">
    <source>
        <dbReference type="EMBL" id="NGY04740.1"/>
    </source>
</evidence>
<dbReference type="Proteomes" id="UP000472676">
    <property type="component" value="Unassembled WGS sequence"/>
</dbReference>
<proteinExistence type="predicted"/>